<sequence>MTHPSVHTPPSRMNDIHYLPRTQLPDTPPYPKRNTRLRVPHLRWRLLLMETLANQRMIELLTRCSTS</sequence>
<accession>A0A8H7YTT3</accession>
<name>A0A8H7YTT3_AJECA</name>
<evidence type="ECO:0000313" key="3">
    <source>
        <dbReference type="Proteomes" id="UP000670092"/>
    </source>
</evidence>
<dbReference type="VEuPathDB" id="FungiDB:I7I52_06668"/>
<dbReference type="Proteomes" id="UP000670092">
    <property type="component" value="Unassembled WGS sequence"/>
</dbReference>
<gene>
    <name evidence="2" type="ORF">I7I52_06668</name>
</gene>
<organism evidence="2 3">
    <name type="scientific">Ajellomyces capsulatus</name>
    <name type="common">Darling's disease fungus</name>
    <name type="synonym">Histoplasma capsulatum</name>
    <dbReference type="NCBI Taxonomy" id="5037"/>
    <lineage>
        <taxon>Eukaryota</taxon>
        <taxon>Fungi</taxon>
        <taxon>Dikarya</taxon>
        <taxon>Ascomycota</taxon>
        <taxon>Pezizomycotina</taxon>
        <taxon>Eurotiomycetes</taxon>
        <taxon>Eurotiomycetidae</taxon>
        <taxon>Onygenales</taxon>
        <taxon>Ajellomycetaceae</taxon>
        <taxon>Histoplasma</taxon>
    </lineage>
</organism>
<feature type="region of interest" description="Disordered" evidence="1">
    <location>
        <begin position="1"/>
        <end position="34"/>
    </location>
</feature>
<protein>
    <submittedName>
        <fullName evidence="2">Cytokinesis protein sepA</fullName>
    </submittedName>
</protein>
<dbReference type="EMBL" id="JAEVHI010000003">
    <property type="protein sequence ID" value="KAG5296123.1"/>
    <property type="molecule type" value="Genomic_DNA"/>
</dbReference>
<dbReference type="AlphaFoldDB" id="A0A8H7YTT3"/>
<proteinExistence type="predicted"/>
<evidence type="ECO:0000313" key="2">
    <source>
        <dbReference type="EMBL" id="KAG5296123.1"/>
    </source>
</evidence>
<reference evidence="2 3" key="1">
    <citation type="submission" date="2021-01" db="EMBL/GenBank/DDBJ databases">
        <title>Chromosome-level genome assembly of a human fungal pathogen reveals clustering of transcriptionally co-regulated genes.</title>
        <authorList>
            <person name="Voorhies M."/>
            <person name="Cohen S."/>
            <person name="Shea T.P."/>
            <person name="Petrus S."/>
            <person name="Munoz J.F."/>
            <person name="Poplawski S."/>
            <person name="Goldman W.E."/>
            <person name="Michael T."/>
            <person name="Cuomo C.A."/>
            <person name="Sil A."/>
            <person name="Beyhan S."/>
        </authorList>
    </citation>
    <scope>NUCLEOTIDE SEQUENCE [LARGE SCALE GENOMIC DNA]</scope>
    <source>
        <strain evidence="2 3">G184AR</strain>
    </source>
</reference>
<comment type="caution">
    <text evidence="2">The sequence shown here is derived from an EMBL/GenBank/DDBJ whole genome shotgun (WGS) entry which is preliminary data.</text>
</comment>
<evidence type="ECO:0000256" key="1">
    <source>
        <dbReference type="SAM" id="MobiDB-lite"/>
    </source>
</evidence>